<protein>
    <submittedName>
        <fullName evidence="12">CRISPR-associated helicase/endonuclease Cas3</fullName>
    </submittedName>
</protein>
<evidence type="ECO:0000256" key="9">
    <source>
        <dbReference type="ARBA" id="ARBA00023118"/>
    </source>
</evidence>
<dbReference type="GO" id="GO:0051607">
    <property type="term" value="P:defense response to virus"/>
    <property type="evidence" value="ECO:0007669"/>
    <property type="project" value="UniProtKB-KW"/>
</dbReference>
<dbReference type="GO" id="GO:0004519">
    <property type="term" value="F:endonuclease activity"/>
    <property type="evidence" value="ECO:0007669"/>
    <property type="project" value="UniProtKB-KW"/>
</dbReference>
<dbReference type="InterPro" id="IPR011545">
    <property type="entry name" value="DEAD/DEAH_box_helicase_dom"/>
</dbReference>
<dbReference type="Pfam" id="PF00270">
    <property type="entry name" value="DEAD"/>
    <property type="match status" value="1"/>
</dbReference>
<name>A0A2U1K7W3_9BACI</name>
<keyword evidence="6" id="KW-0378">Hydrolase</keyword>
<evidence type="ECO:0000256" key="4">
    <source>
        <dbReference type="ARBA" id="ARBA00022723"/>
    </source>
</evidence>
<comment type="similarity">
    <text evidence="1">In the N-terminal section; belongs to the CRISPR-associated nuclease Cas3-HD family.</text>
</comment>
<dbReference type="GO" id="GO:0003676">
    <property type="term" value="F:nucleic acid binding"/>
    <property type="evidence" value="ECO:0007669"/>
    <property type="project" value="InterPro"/>
</dbReference>
<keyword evidence="8" id="KW-0067">ATP-binding</keyword>
<proteinExistence type="inferred from homology"/>
<feature type="domain" description="HD Cas3-type" evidence="11">
    <location>
        <begin position="16"/>
        <end position="222"/>
    </location>
</feature>
<dbReference type="InterPro" id="IPR014001">
    <property type="entry name" value="Helicase_ATP-bd"/>
</dbReference>
<dbReference type="InterPro" id="IPR006474">
    <property type="entry name" value="Helicase_Cas3_CRISPR-ass_core"/>
</dbReference>
<dbReference type="PROSITE" id="PS51192">
    <property type="entry name" value="HELICASE_ATP_BIND_1"/>
    <property type="match status" value="1"/>
</dbReference>
<dbReference type="GO" id="GO:0046872">
    <property type="term" value="F:metal ion binding"/>
    <property type="evidence" value="ECO:0007669"/>
    <property type="project" value="UniProtKB-KW"/>
</dbReference>
<dbReference type="InterPro" id="IPR038257">
    <property type="entry name" value="CRISPR-assoc_Cas3_HD_sf"/>
</dbReference>
<comment type="caution">
    <text evidence="12">The sequence shown here is derived from an EMBL/GenBank/DDBJ whole genome shotgun (WGS) entry which is preliminary data.</text>
</comment>
<evidence type="ECO:0000256" key="3">
    <source>
        <dbReference type="ARBA" id="ARBA00022722"/>
    </source>
</evidence>
<evidence type="ECO:0000256" key="5">
    <source>
        <dbReference type="ARBA" id="ARBA00022741"/>
    </source>
</evidence>
<dbReference type="GO" id="GO:0005524">
    <property type="term" value="F:ATP binding"/>
    <property type="evidence" value="ECO:0007669"/>
    <property type="project" value="UniProtKB-KW"/>
</dbReference>
<dbReference type="NCBIfam" id="TIGR01587">
    <property type="entry name" value="cas3_core"/>
    <property type="match status" value="1"/>
</dbReference>
<dbReference type="SMART" id="SM00487">
    <property type="entry name" value="DEXDc"/>
    <property type="match status" value="1"/>
</dbReference>
<sequence>MSRLVSLVDCIARPDDGKQRYYLVHHLEGVRCYTHSFFQKENIEETERKLLEFAALSHDIGKAHYDWQAYINGEQKTGPNHSGCGAIFFSYLAYHWLKIRGEWDVYKSLWLQLTRDIADHHGSLKGFIENEDIEKGSFEKMDMLGIQEWIYRLFPIYEEEGVSFNAKDLNDWQCGIFEDLVDDAIYELHLDKRKLSRTPVEMMDIIQRWRTLTTVLISSDRFEIQNIPDKRVENEEWDSIVENIKSYCNQGNQHPLADVRANAQKDILEQWEKVRDCSYFVLEMPTGYGKTVTALKLASEIGKTKKLSKIIYVAPYISILEQNAEAIFEAIKKVPIQHHSMAILNEKTLEENSQTDKHSDLYVQAWANDIVCTSFVQWMKAIFPRRAQETLRRVYLKDAIVIIDEPQIINASVWNLFLVGLQSIAGLCNLTIIFCSATMPPFYEKLKEIPKQLSIGAKEENNRYQIKIVGEQTCFSCAERLSSLTEPSGAAILNTIQDAIDVYEKLPYEENVENYLIHGLMIPMHKSIQLNKINTSISNQRERRTNNRIRVVSTQIIEAGVDLSFHYMYRALPILPSLVQAAGRVNRHRELPIGKIETGIFLRDEKDTRFIYDSSLCRISDELLFQRDEWYEHEMDALVKRFYEQMFTENSYESVLQDIEAAVGGNWEKVSRHDVFKSDDYYRLPLFIPFQWENEKNWISNPFKRLLEEFKIENPKQIYNLFLDKKTRLNWSYAQNKRFNLLFNQFVLNVPVEKALKLAENEDFIQYRVPLLEDEYSYSLEKGLKIAGNEVSNSII</sequence>
<keyword evidence="3" id="KW-0540">Nuclease</keyword>
<dbReference type="GO" id="GO:0004386">
    <property type="term" value="F:helicase activity"/>
    <property type="evidence" value="ECO:0007669"/>
    <property type="project" value="UniProtKB-KW"/>
</dbReference>
<evidence type="ECO:0000256" key="2">
    <source>
        <dbReference type="ARBA" id="ARBA00009046"/>
    </source>
</evidence>
<keyword evidence="12" id="KW-0255">Endonuclease</keyword>
<dbReference type="Gene3D" id="1.10.3210.30">
    <property type="match status" value="1"/>
</dbReference>
<evidence type="ECO:0000259" key="10">
    <source>
        <dbReference type="PROSITE" id="PS51192"/>
    </source>
</evidence>
<dbReference type="GO" id="GO:0016787">
    <property type="term" value="F:hydrolase activity"/>
    <property type="evidence" value="ECO:0007669"/>
    <property type="project" value="UniProtKB-KW"/>
</dbReference>
<keyword evidence="13" id="KW-1185">Reference proteome</keyword>
<dbReference type="CDD" id="cd09641">
    <property type="entry name" value="Cas3''_I"/>
    <property type="match status" value="1"/>
</dbReference>
<dbReference type="InterPro" id="IPR027417">
    <property type="entry name" value="P-loop_NTPase"/>
</dbReference>
<evidence type="ECO:0000256" key="7">
    <source>
        <dbReference type="ARBA" id="ARBA00022806"/>
    </source>
</evidence>
<evidence type="ECO:0000256" key="8">
    <source>
        <dbReference type="ARBA" id="ARBA00022840"/>
    </source>
</evidence>
<dbReference type="EMBL" id="QCZG01000003">
    <property type="protein sequence ID" value="PWA13093.1"/>
    <property type="molecule type" value="Genomic_DNA"/>
</dbReference>
<dbReference type="OrthoDB" id="9810236at2"/>
<dbReference type="RefSeq" id="WP_116553379.1">
    <property type="nucleotide sequence ID" value="NZ_QCZG01000003.1"/>
</dbReference>
<dbReference type="Pfam" id="PF22590">
    <property type="entry name" value="Cas3-like_C_2"/>
    <property type="match status" value="1"/>
</dbReference>
<reference evidence="12 13" key="1">
    <citation type="submission" date="2018-04" db="EMBL/GenBank/DDBJ databases">
        <title>Camelliibacillus theae gen. nov., sp. nov., isolated from Pu'er tea.</title>
        <authorList>
            <person name="Niu L."/>
        </authorList>
    </citation>
    <scope>NUCLEOTIDE SEQUENCE [LARGE SCALE GENOMIC DNA]</scope>
    <source>
        <strain evidence="12 13">T8</strain>
    </source>
</reference>
<evidence type="ECO:0000256" key="1">
    <source>
        <dbReference type="ARBA" id="ARBA00006847"/>
    </source>
</evidence>
<keyword evidence="9" id="KW-0051">Antiviral defense</keyword>
<dbReference type="InterPro" id="IPR054712">
    <property type="entry name" value="Cas3-like_dom"/>
</dbReference>
<dbReference type="InterPro" id="IPR006483">
    <property type="entry name" value="CRISPR-assoc_Cas3_HD"/>
</dbReference>
<evidence type="ECO:0000313" key="12">
    <source>
        <dbReference type="EMBL" id="PWA13093.1"/>
    </source>
</evidence>
<organism evidence="12 13">
    <name type="scientific">Pueribacillus theae</name>
    <dbReference type="NCBI Taxonomy" id="2171751"/>
    <lineage>
        <taxon>Bacteria</taxon>
        <taxon>Bacillati</taxon>
        <taxon>Bacillota</taxon>
        <taxon>Bacilli</taxon>
        <taxon>Bacillales</taxon>
        <taxon>Bacillaceae</taxon>
        <taxon>Pueribacillus</taxon>
    </lineage>
</organism>
<dbReference type="Gene3D" id="3.40.50.300">
    <property type="entry name" value="P-loop containing nucleotide triphosphate hydrolases"/>
    <property type="match status" value="1"/>
</dbReference>
<accession>A0A2U1K7W3</accession>
<evidence type="ECO:0000256" key="6">
    <source>
        <dbReference type="ARBA" id="ARBA00022801"/>
    </source>
</evidence>
<feature type="domain" description="Helicase ATP-binding" evidence="10">
    <location>
        <begin position="271"/>
        <end position="457"/>
    </location>
</feature>
<evidence type="ECO:0000313" key="13">
    <source>
        <dbReference type="Proteomes" id="UP000245998"/>
    </source>
</evidence>
<evidence type="ECO:0000259" key="11">
    <source>
        <dbReference type="PROSITE" id="PS51643"/>
    </source>
</evidence>
<keyword evidence="5" id="KW-0547">Nucleotide-binding</keyword>
<dbReference type="SUPFAM" id="SSF52540">
    <property type="entry name" value="P-loop containing nucleoside triphosphate hydrolases"/>
    <property type="match status" value="1"/>
</dbReference>
<keyword evidence="7" id="KW-0347">Helicase</keyword>
<dbReference type="NCBIfam" id="TIGR01596">
    <property type="entry name" value="cas3_HD"/>
    <property type="match status" value="1"/>
</dbReference>
<dbReference type="AlphaFoldDB" id="A0A2U1K7W3"/>
<gene>
    <name evidence="12" type="ORF">DCC39_02900</name>
</gene>
<dbReference type="PROSITE" id="PS51643">
    <property type="entry name" value="HD_CAS3"/>
    <property type="match status" value="1"/>
</dbReference>
<comment type="similarity">
    <text evidence="2">In the central section; belongs to the CRISPR-associated helicase Cas3 family.</text>
</comment>
<dbReference type="Proteomes" id="UP000245998">
    <property type="component" value="Unassembled WGS sequence"/>
</dbReference>
<keyword evidence="4" id="KW-0479">Metal-binding</keyword>